<dbReference type="EMBL" id="CP017480">
    <property type="protein sequence ID" value="APG06623.1"/>
    <property type="molecule type" value="Genomic_DNA"/>
</dbReference>
<dbReference type="Pfam" id="PF00561">
    <property type="entry name" value="Abhydrolase_1"/>
    <property type="match status" value="1"/>
</dbReference>
<dbReference type="InterPro" id="IPR000073">
    <property type="entry name" value="AB_hydrolase_1"/>
</dbReference>
<evidence type="ECO:0000259" key="3">
    <source>
        <dbReference type="Pfam" id="PF00561"/>
    </source>
</evidence>
<protein>
    <recommendedName>
        <fullName evidence="3">AB hydrolase-1 domain-containing protein</fullName>
    </recommendedName>
</protein>
<dbReference type="Gene3D" id="3.40.50.1820">
    <property type="entry name" value="alpha/beta hydrolase"/>
    <property type="match status" value="1"/>
</dbReference>
<gene>
    <name evidence="4" type="ORF">BJI69_18225</name>
</gene>
<evidence type="ECO:0000313" key="5">
    <source>
        <dbReference type="Proteomes" id="UP000182987"/>
    </source>
</evidence>
<dbReference type="InterPro" id="IPR029058">
    <property type="entry name" value="AB_hydrolase_fold"/>
</dbReference>
<sequence length="288" mass="31005">MLMALAAAPPSGLAWTQQASMPPPAVPGSYARVNGTELHYEVRGNGQPLVMLHGGVDPSEMFGAPLVEMAKHFKVIAIDARGHGFSKDTNAPWSCEQAADDVAAVLTQLKIDKASVMGYSFGGAIALQFAIRHPDRLDKLVIVSAAYASKGQYPEVRTAFEQMPAMADSIGGEIAKSPLGKKYPGVDWPTMMRKTGELNRQDFDWSTGVRGIKARTLLVFADADFIRPEHIAEFYKLLGGGQRDAGFDGSLRSPNELAVIPGTTHYTLMASPAVTQYSTAFLAHQIVL</sequence>
<organism evidence="4 5">
    <name type="scientific">Luteibacter rhizovicinus DSM 16549</name>
    <dbReference type="NCBI Taxonomy" id="1440763"/>
    <lineage>
        <taxon>Bacteria</taxon>
        <taxon>Pseudomonadati</taxon>
        <taxon>Pseudomonadota</taxon>
        <taxon>Gammaproteobacteria</taxon>
        <taxon>Lysobacterales</taxon>
        <taxon>Rhodanobacteraceae</taxon>
        <taxon>Luteibacter</taxon>
    </lineage>
</organism>
<evidence type="ECO:0000256" key="2">
    <source>
        <dbReference type="ARBA" id="ARBA00022801"/>
    </source>
</evidence>
<dbReference type="GO" id="GO:0017171">
    <property type="term" value="F:serine hydrolase activity"/>
    <property type="evidence" value="ECO:0007669"/>
    <property type="project" value="TreeGrafter"/>
</dbReference>
<dbReference type="SUPFAM" id="SSF53474">
    <property type="entry name" value="alpha/beta-Hydrolases"/>
    <property type="match status" value="1"/>
</dbReference>
<proteinExistence type="inferred from homology"/>
<dbReference type="GO" id="GO:0008233">
    <property type="term" value="F:peptidase activity"/>
    <property type="evidence" value="ECO:0007669"/>
    <property type="project" value="InterPro"/>
</dbReference>
<dbReference type="PANTHER" id="PTHR46331">
    <property type="entry name" value="VALACYCLOVIR HYDROLASE"/>
    <property type="match status" value="1"/>
</dbReference>
<accession>A0A1L3F012</accession>
<keyword evidence="5" id="KW-1185">Reference proteome</keyword>
<dbReference type="InterPro" id="IPR002410">
    <property type="entry name" value="Peptidase_S33"/>
</dbReference>
<reference evidence="5" key="1">
    <citation type="submission" date="2016-09" db="EMBL/GenBank/DDBJ databases">
        <authorList>
            <person name="Lysoe E."/>
        </authorList>
    </citation>
    <scope>NUCLEOTIDE SEQUENCE [LARGE SCALE GENOMIC DNA]</scope>
    <source>
        <strain evidence="5">LJ96T</strain>
    </source>
</reference>
<dbReference type="Proteomes" id="UP000182987">
    <property type="component" value="Chromosome"/>
</dbReference>
<evidence type="ECO:0000313" key="4">
    <source>
        <dbReference type="EMBL" id="APG06623.1"/>
    </source>
</evidence>
<keyword evidence="2" id="KW-0378">Hydrolase</keyword>
<evidence type="ECO:0000256" key="1">
    <source>
        <dbReference type="ARBA" id="ARBA00010088"/>
    </source>
</evidence>
<dbReference type="STRING" id="1440763.BJI69_18225"/>
<dbReference type="GO" id="GO:0006508">
    <property type="term" value="P:proteolysis"/>
    <property type="evidence" value="ECO:0007669"/>
    <property type="project" value="InterPro"/>
</dbReference>
<comment type="similarity">
    <text evidence="1">Belongs to the peptidase S33 family.</text>
</comment>
<dbReference type="KEGG" id="lrz:BJI69_18225"/>
<name>A0A1L3F012_9GAMM</name>
<dbReference type="AlphaFoldDB" id="A0A1L3F012"/>
<dbReference type="PRINTS" id="PR00111">
    <property type="entry name" value="ABHYDROLASE"/>
</dbReference>
<dbReference type="PRINTS" id="PR00793">
    <property type="entry name" value="PROAMNOPTASE"/>
</dbReference>
<dbReference type="PANTHER" id="PTHR46331:SF2">
    <property type="entry name" value="VALACYCLOVIR HYDROLASE"/>
    <property type="match status" value="1"/>
</dbReference>
<feature type="domain" description="AB hydrolase-1" evidence="3">
    <location>
        <begin position="48"/>
        <end position="149"/>
    </location>
</feature>